<dbReference type="CDD" id="cd06261">
    <property type="entry name" value="TM_PBP2"/>
    <property type="match status" value="1"/>
</dbReference>
<dbReference type="RefSeq" id="WP_076545679.1">
    <property type="nucleotide sequence ID" value="NZ_FTNC01000020.1"/>
</dbReference>
<dbReference type="PANTHER" id="PTHR30193:SF37">
    <property type="entry name" value="INNER MEMBRANE ABC TRANSPORTER PERMEASE PROTEIN YCJO"/>
    <property type="match status" value="1"/>
</dbReference>
<keyword evidence="6 7" id="KW-0472">Membrane</keyword>
<keyword evidence="5 7" id="KW-1133">Transmembrane helix</keyword>
<name>A0A1N6ZZB9_9FIRM</name>
<dbReference type="Proteomes" id="UP000185669">
    <property type="component" value="Unassembled WGS sequence"/>
</dbReference>
<dbReference type="PROSITE" id="PS50928">
    <property type="entry name" value="ABC_TM1"/>
    <property type="match status" value="1"/>
</dbReference>
<evidence type="ECO:0000313" key="9">
    <source>
        <dbReference type="EMBL" id="SIR32116.1"/>
    </source>
</evidence>
<comment type="subcellular location">
    <subcellularLocation>
        <location evidence="1 7">Cell membrane</location>
        <topology evidence="1 7">Multi-pass membrane protein</topology>
    </subcellularLocation>
</comment>
<dbReference type="Gene3D" id="1.10.3720.10">
    <property type="entry name" value="MetI-like"/>
    <property type="match status" value="1"/>
</dbReference>
<proteinExistence type="inferred from homology"/>
<keyword evidence="2 7" id="KW-0813">Transport</keyword>
<dbReference type="InterPro" id="IPR051393">
    <property type="entry name" value="ABC_transporter_permease"/>
</dbReference>
<feature type="transmembrane region" description="Helical" evidence="7">
    <location>
        <begin position="210"/>
        <end position="230"/>
    </location>
</feature>
<dbReference type="GO" id="GO:0055085">
    <property type="term" value="P:transmembrane transport"/>
    <property type="evidence" value="ECO:0007669"/>
    <property type="project" value="InterPro"/>
</dbReference>
<dbReference type="AlphaFoldDB" id="A0A1N6ZZB9"/>
<protein>
    <submittedName>
        <fullName evidence="9">Carbohydrate ABC transporter membrane protein 1, CUT1 family</fullName>
    </submittedName>
</protein>
<feature type="domain" description="ABC transmembrane type-1" evidence="8">
    <location>
        <begin position="71"/>
        <end position="283"/>
    </location>
</feature>
<keyword evidence="4 7" id="KW-0812">Transmembrane</keyword>
<dbReference type="InterPro" id="IPR000515">
    <property type="entry name" value="MetI-like"/>
</dbReference>
<feature type="transmembrane region" description="Helical" evidence="7">
    <location>
        <begin position="108"/>
        <end position="128"/>
    </location>
</feature>
<feature type="transmembrane region" description="Helical" evidence="7">
    <location>
        <begin position="12"/>
        <end position="33"/>
    </location>
</feature>
<evidence type="ECO:0000256" key="3">
    <source>
        <dbReference type="ARBA" id="ARBA00022475"/>
    </source>
</evidence>
<evidence type="ECO:0000256" key="2">
    <source>
        <dbReference type="ARBA" id="ARBA00022448"/>
    </source>
</evidence>
<evidence type="ECO:0000256" key="4">
    <source>
        <dbReference type="ARBA" id="ARBA00022692"/>
    </source>
</evidence>
<feature type="transmembrane region" description="Helical" evidence="7">
    <location>
        <begin position="75"/>
        <end position="96"/>
    </location>
</feature>
<evidence type="ECO:0000259" key="8">
    <source>
        <dbReference type="PROSITE" id="PS50928"/>
    </source>
</evidence>
<dbReference type="STRING" id="56779.SAMN05421834_12032"/>
<organism evidence="9 10">
    <name type="scientific">Halanaerobium kushneri</name>
    <dbReference type="NCBI Taxonomy" id="56779"/>
    <lineage>
        <taxon>Bacteria</taxon>
        <taxon>Bacillati</taxon>
        <taxon>Bacillota</taxon>
        <taxon>Clostridia</taxon>
        <taxon>Halanaerobiales</taxon>
        <taxon>Halanaerobiaceae</taxon>
        <taxon>Halanaerobium</taxon>
    </lineage>
</organism>
<dbReference type="OrthoDB" id="367897at2"/>
<accession>A0A1N6ZZB9</accession>
<dbReference type="SUPFAM" id="SSF161098">
    <property type="entry name" value="MetI-like"/>
    <property type="match status" value="1"/>
</dbReference>
<feature type="transmembrane region" description="Helical" evidence="7">
    <location>
        <begin position="262"/>
        <end position="282"/>
    </location>
</feature>
<comment type="similarity">
    <text evidence="7">Belongs to the binding-protein-dependent transport system permease family.</text>
</comment>
<keyword evidence="10" id="KW-1185">Reference proteome</keyword>
<reference evidence="10" key="1">
    <citation type="submission" date="2017-01" db="EMBL/GenBank/DDBJ databases">
        <authorList>
            <person name="Varghese N."/>
            <person name="Submissions S."/>
        </authorList>
    </citation>
    <scope>NUCLEOTIDE SEQUENCE [LARGE SCALE GENOMIC DNA]</scope>
    <source>
        <strain evidence="10">ATCC 700103</strain>
    </source>
</reference>
<evidence type="ECO:0000256" key="5">
    <source>
        <dbReference type="ARBA" id="ARBA00022989"/>
    </source>
</evidence>
<dbReference type="Pfam" id="PF00528">
    <property type="entry name" value="BPD_transp_1"/>
    <property type="match status" value="1"/>
</dbReference>
<gene>
    <name evidence="9" type="ORF">SAMN05421834_12032</name>
</gene>
<evidence type="ECO:0000256" key="7">
    <source>
        <dbReference type="RuleBase" id="RU363032"/>
    </source>
</evidence>
<evidence type="ECO:0000313" key="10">
    <source>
        <dbReference type="Proteomes" id="UP000185669"/>
    </source>
</evidence>
<sequence>MIFYKKKNKYLSIFIFLLPSVLGLIVFGILPMLGSLSLSFSEWDIISGPPKLIGLDNFVNILKSEEFWRVLNNTLYYIILYIPLILISSLSLALLLNNNFKGIKIYRTLYYIPVITSWVAGSLIWKIVLNPQFGVLNNILNFIGLQGPGWLYDQSWAMPGIVLASIWKDVGFFGLILFSGLRGISPTYYEAAKIDGANSWQRFKNITLPLISPTLLFVIIISLINSFQLFPQVMIMTQGGPNGATQVMVERIYKYAFQYYKMGYASAFSWLLFIIVFVVTLVQMKLQKRWVHYES</sequence>
<keyword evidence="3" id="KW-1003">Cell membrane</keyword>
<evidence type="ECO:0000256" key="6">
    <source>
        <dbReference type="ARBA" id="ARBA00023136"/>
    </source>
</evidence>
<dbReference type="GO" id="GO:0005886">
    <property type="term" value="C:plasma membrane"/>
    <property type="evidence" value="ECO:0007669"/>
    <property type="project" value="UniProtKB-SubCell"/>
</dbReference>
<dbReference type="EMBL" id="FTNC01000020">
    <property type="protein sequence ID" value="SIR32116.1"/>
    <property type="molecule type" value="Genomic_DNA"/>
</dbReference>
<evidence type="ECO:0000256" key="1">
    <source>
        <dbReference type="ARBA" id="ARBA00004651"/>
    </source>
</evidence>
<feature type="transmembrane region" description="Helical" evidence="7">
    <location>
        <begin position="156"/>
        <end position="178"/>
    </location>
</feature>
<dbReference type="InterPro" id="IPR035906">
    <property type="entry name" value="MetI-like_sf"/>
</dbReference>
<dbReference type="PANTHER" id="PTHR30193">
    <property type="entry name" value="ABC TRANSPORTER PERMEASE PROTEIN"/>
    <property type="match status" value="1"/>
</dbReference>